<feature type="transmembrane region" description="Helical" evidence="6">
    <location>
        <begin position="41"/>
        <end position="58"/>
    </location>
</feature>
<dbReference type="InterPro" id="IPR019264">
    <property type="entry name" value="DUF2179"/>
</dbReference>
<feature type="domain" description="DUF2179" evidence="7">
    <location>
        <begin position="207"/>
        <end position="260"/>
    </location>
</feature>
<evidence type="ECO:0000256" key="5">
    <source>
        <dbReference type="ARBA" id="ARBA00023136"/>
    </source>
</evidence>
<evidence type="ECO:0000313" key="9">
    <source>
        <dbReference type="Proteomes" id="UP000783588"/>
    </source>
</evidence>
<evidence type="ECO:0000256" key="2">
    <source>
        <dbReference type="ARBA" id="ARBA00022475"/>
    </source>
</evidence>
<dbReference type="InterPro" id="IPR051461">
    <property type="entry name" value="UPF0750_membrane"/>
</dbReference>
<keyword evidence="3 6" id="KW-0812">Transmembrane</keyword>
<reference evidence="8 9" key="1">
    <citation type="submission" date="2021-06" db="EMBL/GenBank/DDBJ databases">
        <authorList>
            <person name="Sun Q."/>
            <person name="Li D."/>
        </authorList>
    </citation>
    <scope>NUCLEOTIDE SEQUENCE [LARGE SCALE GENOMIC DNA]</scope>
    <source>
        <strain evidence="8 9">MSJd-7</strain>
    </source>
</reference>
<accession>A0ABS6ERW3</accession>
<keyword evidence="4 6" id="KW-1133">Transmembrane helix</keyword>
<evidence type="ECO:0000256" key="6">
    <source>
        <dbReference type="SAM" id="Phobius"/>
    </source>
</evidence>
<comment type="caution">
    <text evidence="8">The sequence shown here is derived from an EMBL/GenBank/DDBJ whole genome shotgun (WGS) entry which is preliminary data.</text>
</comment>
<comment type="subcellular location">
    <subcellularLocation>
        <location evidence="1">Cell membrane</location>
        <topology evidence="1">Multi-pass membrane protein</topology>
    </subcellularLocation>
</comment>
<dbReference type="CDD" id="cd16380">
    <property type="entry name" value="YitT_C"/>
    <property type="match status" value="1"/>
</dbReference>
<gene>
    <name evidence="8" type="ORF">KQI75_07275</name>
</gene>
<dbReference type="EMBL" id="JAHLQI010000003">
    <property type="protein sequence ID" value="MBU5490418.1"/>
    <property type="molecule type" value="Genomic_DNA"/>
</dbReference>
<feature type="transmembrane region" description="Helical" evidence="6">
    <location>
        <begin position="96"/>
        <end position="118"/>
    </location>
</feature>
<feature type="transmembrane region" description="Helical" evidence="6">
    <location>
        <begin position="139"/>
        <end position="157"/>
    </location>
</feature>
<evidence type="ECO:0000256" key="3">
    <source>
        <dbReference type="ARBA" id="ARBA00022692"/>
    </source>
</evidence>
<dbReference type="InterPro" id="IPR003740">
    <property type="entry name" value="YitT"/>
</dbReference>
<organism evidence="8 9">
    <name type="scientific">Butyricicoccus intestinisimiae</name>
    <dbReference type="NCBI Taxonomy" id="2841509"/>
    <lineage>
        <taxon>Bacteria</taxon>
        <taxon>Bacillati</taxon>
        <taxon>Bacillota</taxon>
        <taxon>Clostridia</taxon>
        <taxon>Eubacteriales</taxon>
        <taxon>Butyricicoccaceae</taxon>
        <taxon>Butyricicoccus</taxon>
    </lineage>
</organism>
<sequence length="276" mass="29930">MITAGAILAAFALEEFLVPNTVLDGGITGISIILNQLTLQPISIFIIVLNLPFLLLGFQQLGKRFFVSGIYGMVIFTVFLEVFAEFQNATSSELLAVVFGGVLLGVGVGLVLRSGGCLDGSEVVAMIVSKRSNFSTGQIIFGINVVIYIVAGFLFGWDRAMYSLLTYFISFKVIDMVEEGLEQAKAAMIITDHSGLLADMIYQRLGRTCTILEGEGLISGKKVVLYCVLTRLEINELKRIIKEYDGSAFVTISDVSEIIGRHIKSSSGTAEQEETA</sequence>
<proteinExistence type="predicted"/>
<evidence type="ECO:0000313" key="8">
    <source>
        <dbReference type="EMBL" id="MBU5490418.1"/>
    </source>
</evidence>
<evidence type="ECO:0000256" key="1">
    <source>
        <dbReference type="ARBA" id="ARBA00004651"/>
    </source>
</evidence>
<dbReference type="PANTHER" id="PTHR33545:SF3">
    <property type="entry name" value="UPF0750 MEMBRANE PROTEIN YQFU"/>
    <property type="match status" value="1"/>
</dbReference>
<keyword evidence="5 6" id="KW-0472">Membrane</keyword>
<keyword evidence="2" id="KW-1003">Cell membrane</keyword>
<dbReference type="PIRSF" id="PIRSF006483">
    <property type="entry name" value="Membrane_protein_YitT"/>
    <property type="match status" value="1"/>
</dbReference>
<evidence type="ECO:0000259" key="7">
    <source>
        <dbReference type="Pfam" id="PF10035"/>
    </source>
</evidence>
<protein>
    <submittedName>
        <fullName evidence="8">YitT family protein</fullName>
    </submittedName>
</protein>
<dbReference type="PANTHER" id="PTHR33545">
    <property type="entry name" value="UPF0750 MEMBRANE PROTEIN YITT-RELATED"/>
    <property type="match status" value="1"/>
</dbReference>
<name>A0ABS6ERW3_9FIRM</name>
<feature type="transmembrane region" description="Helical" evidence="6">
    <location>
        <begin position="65"/>
        <end position="84"/>
    </location>
</feature>
<dbReference type="Pfam" id="PF10035">
    <property type="entry name" value="DUF2179"/>
    <property type="match status" value="1"/>
</dbReference>
<dbReference type="Proteomes" id="UP000783588">
    <property type="component" value="Unassembled WGS sequence"/>
</dbReference>
<dbReference type="Pfam" id="PF02588">
    <property type="entry name" value="YitT_membrane"/>
    <property type="match status" value="1"/>
</dbReference>
<evidence type="ECO:0000256" key="4">
    <source>
        <dbReference type="ARBA" id="ARBA00022989"/>
    </source>
</evidence>
<keyword evidence="9" id="KW-1185">Reference proteome</keyword>